<proteinExistence type="predicted"/>
<accession>A0A9N9I0W2</accession>
<keyword evidence="3" id="KW-1185">Reference proteome</keyword>
<protein>
    <submittedName>
        <fullName evidence="2">8529_t:CDS:1</fullName>
    </submittedName>
</protein>
<dbReference type="OrthoDB" id="2416200at2759"/>
<dbReference type="Proteomes" id="UP000789342">
    <property type="component" value="Unassembled WGS sequence"/>
</dbReference>
<feature type="non-terminal residue" evidence="2">
    <location>
        <position position="1"/>
    </location>
</feature>
<dbReference type="AlphaFoldDB" id="A0A9N9I0W2"/>
<feature type="region of interest" description="Disordered" evidence="1">
    <location>
        <begin position="36"/>
        <end position="55"/>
    </location>
</feature>
<evidence type="ECO:0000313" key="3">
    <source>
        <dbReference type="Proteomes" id="UP000789342"/>
    </source>
</evidence>
<evidence type="ECO:0000313" key="2">
    <source>
        <dbReference type="EMBL" id="CAG8715096.1"/>
    </source>
</evidence>
<evidence type="ECO:0000256" key="1">
    <source>
        <dbReference type="SAM" id="MobiDB-lite"/>
    </source>
</evidence>
<dbReference type="EMBL" id="CAJVPV010020558">
    <property type="protein sequence ID" value="CAG8715096.1"/>
    <property type="molecule type" value="Genomic_DNA"/>
</dbReference>
<comment type="caution">
    <text evidence="2">The sequence shown here is derived from an EMBL/GenBank/DDBJ whole genome shotgun (WGS) entry which is preliminary data.</text>
</comment>
<gene>
    <name evidence="2" type="ORF">AMORRO_LOCUS12953</name>
</gene>
<organism evidence="2 3">
    <name type="scientific">Acaulospora morrowiae</name>
    <dbReference type="NCBI Taxonomy" id="94023"/>
    <lineage>
        <taxon>Eukaryota</taxon>
        <taxon>Fungi</taxon>
        <taxon>Fungi incertae sedis</taxon>
        <taxon>Mucoromycota</taxon>
        <taxon>Glomeromycotina</taxon>
        <taxon>Glomeromycetes</taxon>
        <taxon>Diversisporales</taxon>
        <taxon>Acaulosporaceae</taxon>
        <taxon>Acaulospora</taxon>
    </lineage>
</organism>
<sequence>IINRMQETLDKIQMHGDNLSQQVDLESKFVSDRNISSKLSSSHEMASTQNLPQRSYEINPNSGINRHHHCEHSQCFGQSDLAHFHDVQCEKSFQTISNRLSRHYDRTFNDGDVRKDNDGEQLWELLHKVNEALETYNEFNRSRRGEKRNVEQELIFQIHEILKREEGRTLYAPRDVALQRTENRFSSRGRIDDGFHQDAYSNKKVLMPSLYKCMPTRGVSLEYWGRHSIDSVEHTLSQSEWFGSPKWQQNQQDWFNNDIPNPNRILCDN</sequence>
<name>A0A9N9I0W2_9GLOM</name>
<reference evidence="2" key="1">
    <citation type="submission" date="2021-06" db="EMBL/GenBank/DDBJ databases">
        <authorList>
            <person name="Kallberg Y."/>
            <person name="Tangrot J."/>
            <person name="Rosling A."/>
        </authorList>
    </citation>
    <scope>NUCLEOTIDE SEQUENCE</scope>
    <source>
        <strain evidence="2">CL551</strain>
    </source>
</reference>